<dbReference type="Pfam" id="PF24626">
    <property type="entry name" value="SH3_Tf2-1"/>
    <property type="match status" value="1"/>
</dbReference>
<comment type="caution">
    <text evidence="3">The sequence shown here is derived from an EMBL/GenBank/DDBJ whole genome shotgun (WGS) entry which is preliminary data.</text>
</comment>
<reference evidence="3 4" key="1">
    <citation type="journal article" date="2017" name="PLoS Biol.">
        <title>The sea cucumber genome provides insights into morphological evolution and visceral regeneration.</title>
        <authorList>
            <person name="Zhang X."/>
            <person name="Sun L."/>
            <person name="Yuan J."/>
            <person name="Sun Y."/>
            <person name="Gao Y."/>
            <person name="Zhang L."/>
            <person name="Li S."/>
            <person name="Dai H."/>
            <person name="Hamel J.F."/>
            <person name="Liu C."/>
            <person name="Yu Y."/>
            <person name="Liu S."/>
            <person name="Lin W."/>
            <person name="Guo K."/>
            <person name="Jin S."/>
            <person name="Xu P."/>
            <person name="Storey K.B."/>
            <person name="Huan P."/>
            <person name="Zhang T."/>
            <person name="Zhou Y."/>
            <person name="Zhang J."/>
            <person name="Lin C."/>
            <person name="Li X."/>
            <person name="Xing L."/>
            <person name="Huo D."/>
            <person name="Sun M."/>
            <person name="Wang L."/>
            <person name="Mercier A."/>
            <person name="Li F."/>
            <person name="Yang H."/>
            <person name="Xiang J."/>
        </authorList>
    </citation>
    <scope>NUCLEOTIDE SEQUENCE [LARGE SCALE GENOMIC DNA]</scope>
    <source>
        <strain evidence="3">Shaxun</strain>
        <tissue evidence="3">Muscle</tissue>
    </source>
</reference>
<organism evidence="3 4">
    <name type="scientific">Stichopus japonicus</name>
    <name type="common">Sea cucumber</name>
    <dbReference type="NCBI Taxonomy" id="307972"/>
    <lineage>
        <taxon>Eukaryota</taxon>
        <taxon>Metazoa</taxon>
        <taxon>Echinodermata</taxon>
        <taxon>Eleutherozoa</taxon>
        <taxon>Echinozoa</taxon>
        <taxon>Holothuroidea</taxon>
        <taxon>Aspidochirotacea</taxon>
        <taxon>Aspidochirotida</taxon>
        <taxon>Stichopodidae</taxon>
        <taxon>Apostichopus</taxon>
    </lineage>
</organism>
<evidence type="ECO:0000256" key="1">
    <source>
        <dbReference type="SAM" id="MobiDB-lite"/>
    </source>
</evidence>
<gene>
    <name evidence="3" type="ORF">BSL78_29334</name>
</gene>
<evidence type="ECO:0000313" key="3">
    <source>
        <dbReference type="EMBL" id="PIK33846.1"/>
    </source>
</evidence>
<proteinExistence type="predicted"/>
<feature type="compositionally biased region" description="Basic and acidic residues" evidence="1">
    <location>
        <begin position="111"/>
        <end position="121"/>
    </location>
</feature>
<dbReference type="Proteomes" id="UP000230750">
    <property type="component" value="Unassembled WGS sequence"/>
</dbReference>
<feature type="compositionally biased region" description="Polar residues" evidence="1">
    <location>
        <begin position="274"/>
        <end position="283"/>
    </location>
</feature>
<feature type="region of interest" description="Disordered" evidence="1">
    <location>
        <begin position="111"/>
        <end position="208"/>
    </location>
</feature>
<dbReference type="PANTHER" id="PTHR35046">
    <property type="entry name" value="ZINC KNUCKLE (CCHC-TYPE) FAMILY PROTEIN"/>
    <property type="match status" value="1"/>
</dbReference>
<name>A0A2G8JDM8_STIJA</name>
<accession>A0A2G8JDM8</accession>
<keyword evidence="4" id="KW-1185">Reference proteome</keyword>
<feature type="domain" description="Tf2-1-like SH3-like" evidence="2">
    <location>
        <begin position="47"/>
        <end position="109"/>
    </location>
</feature>
<protein>
    <recommendedName>
        <fullName evidence="2">Tf2-1-like SH3-like domain-containing protein</fullName>
    </recommendedName>
</protein>
<evidence type="ECO:0000313" key="4">
    <source>
        <dbReference type="Proteomes" id="UP000230750"/>
    </source>
</evidence>
<sequence length="283" mass="30235">MTNLNGASKAEFIRRLHQKVAENLEKRTGQYVTHANKGRKEVIFQPGDWVWLHLRQERFPNLRSSKLAPRGDGPFRVLERINNNAYRIELPGEFNVSNTFNVTDLAPFHADDPVLRTKPTEEGGNDEDIRSYIQPGDQTGRPGSLPETAGPSGAPAGPDSTAGPSTYRTRPVNIAGGEAQASGTLGGDVNDTAGPPDDTADSGINLAGPEVIPASTAHNPAGTGHPAEYTHFHFYTRGLGPNELPAPGHALRGSTTPVVPPGAMTRSRSRHSSTNSAYGSTSF</sequence>
<evidence type="ECO:0000259" key="2">
    <source>
        <dbReference type="Pfam" id="PF24626"/>
    </source>
</evidence>
<dbReference type="AlphaFoldDB" id="A0A2G8JDM8"/>
<feature type="region of interest" description="Disordered" evidence="1">
    <location>
        <begin position="245"/>
        <end position="283"/>
    </location>
</feature>
<dbReference type="EMBL" id="MRZV01002386">
    <property type="protein sequence ID" value="PIK33846.1"/>
    <property type="molecule type" value="Genomic_DNA"/>
</dbReference>
<dbReference type="PANTHER" id="PTHR35046:SF9">
    <property type="entry name" value="RNA-DIRECTED DNA POLYMERASE"/>
    <property type="match status" value="1"/>
</dbReference>
<dbReference type="OrthoDB" id="1430630at2759"/>
<dbReference type="InterPro" id="IPR056924">
    <property type="entry name" value="SH3_Tf2-1"/>
</dbReference>